<evidence type="ECO:0000313" key="3">
    <source>
        <dbReference type="EMBL" id="OMI30294.1"/>
    </source>
</evidence>
<name>A0ABX3I8A1_9BACI</name>
<dbReference type="InterPro" id="IPR013762">
    <property type="entry name" value="Integrase-like_cat_sf"/>
</dbReference>
<organism evidence="3 4">
    <name type="scientific">Bacillus haynesii</name>
    <dbReference type="NCBI Taxonomy" id="1925021"/>
    <lineage>
        <taxon>Bacteria</taxon>
        <taxon>Bacillati</taxon>
        <taxon>Bacillota</taxon>
        <taxon>Bacilli</taxon>
        <taxon>Bacillales</taxon>
        <taxon>Bacillaceae</taxon>
        <taxon>Bacillus</taxon>
    </lineage>
</organism>
<evidence type="ECO:0000313" key="4">
    <source>
        <dbReference type="Proteomes" id="UP000187046"/>
    </source>
</evidence>
<keyword evidence="4" id="KW-1185">Reference proteome</keyword>
<feature type="domain" description="Tyr recombinase" evidence="2">
    <location>
        <begin position="4"/>
        <end position="122"/>
    </location>
</feature>
<dbReference type="SUPFAM" id="SSF56349">
    <property type="entry name" value="DNA breaking-rejoining enzymes"/>
    <property type="match status" value="1"/>
</dbReference>
<evidence type="ECO:0000256" key="1">
    <source>
        <dbReference type="ARBA" id="ARBA00023172"/>
    </source>
</evidence>
<dbReference type="Pfam" id="PF00589">
    <property type="entry name" value="Phage_integrase"/>
    <property type="match status" value="1"/>
</dbReference>
<dbReference type="PROSITE" id="PS51898">
    <property type="entry name" value="TYR_RECOMBINASE"/>
    <property type="match status" value="1"/>
</dbReference>
<proteinExistence type="predicted"/>
<keyword evidence="1" id="KW-0233">DNA recombination</keyword>
<gene>
    <name evidence="3" type="ORF">BTA31_01660</name>
</gene>
<dbReference type="InterPro" id="IPR011010">
    <property type="entry name" value="DNA_brk_join_enz"/>
</dbReference>
<dbReference type="RefSeq" id="WP_076788586.1">
    <property type="nucleotide sequence ID" value="NZ_JALAJL010000060.1"/>
</dbReference>
<accession>A0ABX3I8A1</accession>
<sequence>MILKDRKQIIATFRRKQLLSQPNLRTFTGIRDYTMMLLLLETGIRTNEFVSINLKDVKIEESVIHERNAKGNQERIVPITSAMMKQLKKYISIRGYVETDALFITLDRKPVIEIRNIREEGG</sequence>
<evidence type="ECO:0000259" key="2">
    <source>
        <dbReference type="PROSITE" id="PS51898"/>
    </source>
</evidence>
<dbReference type="Proteomes" id="UP000187046">
    <property type="component" value="Unassembled WGS sequence"/>
</dbReference>
<dbReference type="Gene3D" id="1.10.443.10">
    <property type="entry name" value="Intergrase catalytic core"/>
    <property type="match status" value="1"/>
</dbReference>
<dbReference type="EMBL" id="MRBL01000002">
    <property type="protein sequence ID" value="OMI30294.1"/>
    <property type="molecule type" value="Genomic_DNA"/>
</dbReference>
<comment type="caution">
    <text evidence="3">The sequence shown here is derived from an EMBL/GenBank/DDBJ whole genome shotgun (WGS) entry which is preliminary data.</text>
</comment>
<protein>
    <recommendedName>
        <fullName evidence="2">Tyr recombinase domain-containing protein</fullName>
    </recommendedName>
</protein>
<reference evidence="3 4" key="1">
    <citation type="submission" date="2016-12" db="EMBL/GenBank/DDBJ databases">
        <title>Bacillus phylogenomics.</title>
        <authorList>
            <person name="Dunlap C."/>
        </authorList>
    </citation>
    <scope>NUCLEOTIDE SEQUENCE [LARGE SCALE GENOMIC DNA]</scope>
    <source>
        <strain evidence="3 4">NRRL B-41327</strain>
    </source>
</reference>
<dbReference type="InterPro" id="IPR002104">
    <property type="entry name" value="Integrase_catalytic"/>
</dbReference>